<name>A0ABX2Z7Y4_PAEPO</name>
<evidence type="ECO:0000313" key="2">
    <source>
        <dbReference type="Proteomes" id="UP000094974"/>
    </source>
</evidence>
<dbReference type="RefSeq" id="WP_068941171.1">
    <property type="nucleotide sequence ID" value="NZ_LYND01000151.1"/>
</dbReference>
<dbReference type="Pfam" id="PF10076">
    <property type="entry name" value="Phage_Mu_Gp48"/>
    <property type="match status" value="1"/>
</dbReference>
<dbReference type="Proteomes" id="UP000094974">
    <property type="component" value="Unassembled WGS sequence"/>
</dbReference>
<organism evidence="1 2">
    <name type="scientific">Paenibacillus polymyxa</name>
    <name type="common">Bacillus polymyxa</name>
    <dbReference type="NCBI Taxonomy" id="1406"/>
    <lineage>
        <taxon>Bacteria</taxon>
        <taxon>Bacillati</taxon>
        <taxon>Bacillota</taxon>
        <taxon>Bacilli</taxon>
        <taxon>Bacillales</taxon>
        <taxon>Paenibacillaceae</taxon>
        <taxon>Paenibacillus</taxon>
    </lineage>
</organism>
<protein>
    <recommendedName>
        <fullName evidence="3">DUF2313 domain-containing protein</fullName>
    </recommendedName>
</protein>
<gene>
    <name evidence="1" type="ORF">A7312_09790</name>
</gene>
<accession>A0ABX2Z7Y4</accession>
<evidence type="ECO:0000313" key="1">
    <source>
        <dbReference type="EMBL" id="ODA07372.1"/>
    </source>
</evidence>
<comment type="caution">
    <text evidence="1">The sequence shown here is derived from an EMBL/GenBank/DDBJ whole genome shotgun (WGS) entry which is preliminary data.</text>
</comment>
<evidence type="ECO:0008006" key="3">
    <source>
        <dbReference type="Google" id="ProtNLM"/>
    </source>
</evidence>
<keyword evidence="2" id="KW-1185">Reference proteome</keyword>
<dbReference type="InterPro" id="IPR018755">
    <property type="entry name" value="Phage_Mu_Gp48"/>
</dbReference>
<proteinExistence type="predicted"/>
<sequence>MIPLRYREMLPPHMYEIDMAERHFGVMELVVDEREKSIDDLGNQFILQRATWALPIWEWIYFRQEQIGTLEQRRDAIRRKRWAKRPFTLSTLRLIGRKYGNLLDVQEDFLKKTILFVYAVDTPLDVKSLMEDFEYIRPVHINKALPSFNIAFHHTFQIRSRIRLRSRVRFFGGQPWYLDGVELLDGIASLSGWTGERQRYRNRLELKVRHPIENRQEGTVKVRQNYWRLNGRVMLDGSRLLSSSEKIETV</sequence>
<dbReference type="EMBL" id="LYND01000151">
    <property type="protein sequence ID" value="ODA07372.1"/>
    <property type="molecule type" value="Genomic_DNA"/>
</dbReference>
<reference evidence="2" key="1">
    <citation type="submission" date="2016-05" db="EMBL/GenBank/DDBJ databases">
        <title>Whole genome shotgun sequencing of cultured foodborne pathogen.</title>
        <authorList>
            <person name="Zheng J."/>
            <person name="Timme R."/>
            <person name="Allard M."/>
            <person name="Strain E."/>
            <person name="Luo Y."/>
            <person name="Brown E."/>
        </authorList>
    </citation>
    <scope>NUCLEOTIDE SEQUENCE [LARGE SCALE GENOMIC DNA]</scope>
    <source>
        <strain evidence="2">CFSAN034343</strain>
    </source>
</reference>